<sequence length="351" mass="40109">MAELKKFPSELRLDPVSKDWVLVKTGLAHKLEDLRRGAGGHDRASWEAAQKDCPFDTLEKQDCPTHAFFEGEEIPLPAGKKCVPGYWTTIAFPNKYPAFVAKKYFKIRNLGPYQVADGVGFHEVIVTKSHADDIPQFSVSQTKELFDMYHARYRALKGKRFVKHISIFKNRGPRAGASVAHPHSQIIAAPVTDPDILSSLQGSLEYFTEKKKCIHCAMIAWDRKDKKRMVYENDDFIVVCPFASRVSFEMRVYPKAHAPYFEQIDAREREALADAFLAAMKKLYKALKDPDYNYFLHTAPADGGNYEHYHWHWEILPRTAVWAGYELGSQIEVSTIEPEKAAAFLRKQNHS</sequence>
<evidence type="ECO:0000256" key="4">
    <source>
        <dbReference type="PIRSR" id="PIRSR000808-1"/>
    </source>
</evidence>
<protein>
    <submittedName>
        <fullName evidence="7">Uncharacterized protein</fullName>
    </submittedName>
</protein>
<dbReference type="SUPFAM" id="SSF54197">
    <property type="entry name" value="HIT-like"/>
    <property type="match status" value="2"/>
</dbReference>
<feature type="domain" description="Galactose-1-phosphate uridyl transferase N-terminal" evidence="5">
    <location>
        <begin position="9"/>
        <end position="188"/>
    </location>
</feature>
<dbReference type="Pfam" id="PF01087">
    <property type="entry name" value="GalP_UDP_transf"/>
    <property type="match status" value="1"/>
</dbReference>
<dbReference type="PANTHER" id="PTHR42763:SF2">
    <property type="entry name" value="ADP-GLUCOSE PHOSPHORYLASE"/>
    <property type="match status" value="1"/>
</dbReference>
<feature type="domain" description="HIT" evidence="6">
    <location>
        <begin position="226"/>
        <end position="317"/>
    </location>
</feature>
<keyword evidence="2" id="KW-0548">Nucleotidyltransferase</keyword>
<gene>
    <name evidence="7" type="ORF">A2843_00095</name>
</gene>
<dbReference type="GO" id="GO:0008108">
    <property type="term" value="F:UDP-glucose:hexose-1-phosphate uridylyltransferase activity"/>
    <property type="evidence" value="ECO:0007669"/>
    <property type="project" value="InterPro"/>
</dbReference>
<evidence type="ECO:0000313" key="7">
    <source>
        <dbReference type="EMBL" id="OHA64671.1"/>
    </source>
</evidence>
<dbReference type="InterPro" id="IPR011146">
    <property type="entry name" value="HIT-like"/>
</dbReference>
<evidence type="ECO:0000256" key="1">
    <source>
        <dbReference type="ARBA" id="ARBA00022679"/>
    </source>
</evidence>
<evidence type="ECO:0000259" key="5">
    <source>
        <dbReference type="Pfam" id="PF01087"/>
    </source>
</evidence>
<reference evidence="7 8" key="1">
    <citation type="journal article" date="2016" name="Nat. Commun.">
        <title>Thousands of microbial genomes shed light on interconnected biogeochemical processes in an aquifer system.</title>
        <authorList>
            <person name="Anantharaman K."/>
            <person name="Brown C.T."/>
            <person name="Hug L.A."/>
            <person name="Sharon I."/>
            <person name="Castelle C.J."/>
            <person name="Probst A.J."/>
            <person name="Thomas B.C."/>
            <person name="Singh A."/>
            <person name="Wilkins M.J."/>
            <person name="Karaoz U."/>
            <person name="Brodie E.L."/>
            <person name="Williams K.H."/>
            <person name="Hubbard S.S."/>
            <person name="Banfield J.F."/>
        </authorList>
    </citation>
    <scope>NUCLEOTIDE SEQUENCE [LARGE SCALE GENOMIC DNA]</scope>
</reference>
<dbReference type="PIRSF" id="PIRSF000808">
    <property type="entry name" value="GalT"/>
    <property type="match status" value="1"/>
</dbReference>
<evidence type="ECO:0000313" key="8">
    <source>
        <dbReference type="Proteomes" id="UP000178170"/>
    </source>
</evidence>
<accession>A0A1G2QXW2</accession>
<evidence type="ECO:0000256" key="2">
    <source>
        <dbReference type="ARBA" id="ARBA00022695"/>
    </source>
</evidence>
<keyword evidence="3" id="KW-0119">Carbohydrate metabolism</keyword>
<dbReference type="InterPro" id="IPR036265">
    <property type="entry name" value="HIT-like_sf"/>
</dbReference>
<keyword evidence="1" id="KW-0808">Transferase</keyword>
<dbReference type="PANTHER" id="PTHR42763">
    <property type="entry name" value="ADP-GLUCOSE PHOSPHORYLASE"/>
    <property type="match status" value="1"/>
</dbReference>
<dbReference type="Proteomes" id="UP000178170">
    <property type="component" value="Unassembled WGS sequence"/>
</dbReference>
<evidence type="ECO:0000259" key="6">
    <source>
        <dbReference type="Pfam" id="PF01230"/>
    </source>
</evidence>
<dbReference type="Pfam" id="PF01230">
    <property type="entry name" value="HIT"/>
    <property type="match status" value="1"/>
</dbReference>
<name>A0A1G2QXW2_9BACT</name>
<organism evidence="7 8">
    <name type="scientific">Candidatus Wildermuthbacteria bacterium RIFCSPHIGHO2_01_FULL_48_27b</name>
    <dbReference type="NCBI Taxonomy" id="1802447"/>
    <lineage>
        <taxon>Bacteria</taxon>
        <taxon>Candidatus Wildermuthiibacteriota</taxon>
    </lineage>
</organism>
<dbReference type="EMBL" id="MHTS01000009">
    <property type="protein sequence ID" value="OHA64671.1"/>
    <property type="molecule type" value="Genomic_DNA"/>
</dbReference>
<dbReference type="GO" id="GO:0008270">
    <property type="term" value="F:zinc ion binding"/>
    <property type="evidence" value="ECO:0007669"/>
    <property type="project" value="InterPro"/>
</dbReference>
<dbReference type="InterPro" id="IPR005849">
    <property type="entry name" value="GalP_Utransf_N"/>
</dbReference>
<dbReference type="InterPro" id="IPR001937">
    <property type="entry name" value="GalP_UDPtransf1"/>
</dbReference>
<dbReference type="AlphaFoldDB" id="A0A1G2QXW2"/>
<dbReference type="GO" id="GO:0006012">
    <property type="term" value="P:galactose metabolic process"/>
    <property type="evidence" value="ECO:0007669"/>
    <property type="project" value="InterPro"/>
</dbReference>
<feature type="active site" description="Tele-UMP-histidine intermediate" evidence="4">
    <location>
        <position position="183"/>
    </location>
</feature>
<evidence type="ECO:0000256" key="3">
    <source>
        <dbReference type="ARBA" id="ARBA00023277"/>
    </source>
</evidence>
<dbReference type="Gene3D" id="3.30.428.10">
    <property type="entry name" value="HIT-like"/>
    <property type="match status" value="2"/>
</dbReference>
<proteinExistence type="predicted"/>
<dbReference type="InterPro" id="IPR053177">
    <property type="entry name" value="ADP-glucose_phosphorylase"/>
</dbReference>
<comment type="caution">
    <text evidence="7">The sequence shown here is derived from an EMBL/GenBank/DDBJ whole genome shotgun (WGS) entry which is preliminary data.</text>
</comment>